<dbReference type="GO" id="GO:0005886">
    <property type="term" value="C:plasma membrane"/>
    <property type="evidence" value="ECO:0007669"/>
    <property type="project" value="UniProtKB-SubCell"/>
</dbReference>
<evidence type="ECO:0000256" key="6">
    <source>
        <dbReference type="ARBA" id="ARBA00022741"/>
    </source>
</evidence>
<keyword evidence="10" id="KW-0325">Glycoprotein</keyword>
<dbReference type="GO" id="GO:0016491">
    <property type="term" value="F:oxidoreductase activity"/>
    <property type="evidence" value="ECO:0007669"/>
    <property type="project" value="InterPro"/>
</dbReference>
<evidence type="ECO:0000259" key="14">
    <source>
        <dbReference type="Pfam" id="PF00394"/>
    </source>
</evidence>
<dbReference type="Pfam" id="PF07732">
    <property type="entry name" value="Cu-oxidase_3"/>
    <property type="match status" value="1"/>
</dbReference>
<proteinExistence type="inferred from homology"/>
<dbReference type="InterPro" id="IPR011706">
    <property type="entry name" value="Cu-oxidase_C"/>
</dbReference>
<dbReference type="Pfam" id="PF07731">
    <property type="entry name" value="Cu-oxidase_2"/>
    <property type="match status" value="1"/>
</dbReference>
<dbReference type="InterPro" id="IPR008972">
    <property type="entry name" value="Cupredoxin"/>
</dbReference>
<dbReference type="FunFam" id="2.60.40.420:FF:000045">
    <property type="entry name" value="Laccase 2"/>
    <property type="match status" value="1"/>
</dbReference>
<keyword evidence="11" id="KW-0449">Lipoprotein</keyword>
<dbReference type="GO" id="GO:0003924">
    <property type="term" value="F:GTPase activity"/>
    <property type="evidence" value="ECO:0007669"/>
    <property type="project" value="InterPro"/>
</dbReference>
<dbReference type="NCBIfam" id="TIGR00231">
    <property type="entry name" value="small_GTP"/>
    <property type="match status" value="1"/>
</dbReference>
<keyword evidence="12" id="KW-0636">Prenylation</keyword>
<evidence type="ECO:0000256" key="10">
    <source>
        <dbReference type="ARBA" id="ARBA00023180"/>
    </source>
</evidence>
<keyword evidence="8" id="KW-0342">GTP-binding</keyword>
<dbReference type="PROSITE" id="PS51420">
    <property type="entry name" value="RHO"/>
    <property type="match status" value="1"/>
</dbReference>
<dbReference type="PRINTS" id="PR00449">
    <property type="entry name" value="RASTRNSFRMNG"/>
</dbReference>
<feature type="domain" description="Plastocyanin-like" evidence="14">
    <location>
        <begin position="544"/>
        <end position="688"/>
    </location>
</feature>
<evidence type="ECO:0000256" key="5">
    <source>
        <dbReference type="ARBA" id="ARBA00022475"/>
    </source>
</evidence>
<dbReference type="SMART" id="SM00175">
    <property type="entry name" value="RAB"/>
    <property type="match status" value="1"/>
</dbReference>
<dbReference type="GO" id="GO:0005507">
    <property type="term" value="F:copper ion binding"/>
    <property type="evidence" value="ECO:0007669"/>
    <property type="project" value="InterPro"/>
</dbReference>
<keyword evidence="7" id="KW-0653">Protein transport</keyword>
<evidence type="ECO:0000259" key="15">
    <source>
        <dbReference type="Pfam" id="PF07731"/>
    </source>
</evidence>
<keyword evidence="9" id="KW-0472">Membrane</keyword>
<dbReference type="CDD" id="cd01863">
    <property type="entry name" value="Rab18"/>
    <property type="match status" value="1"/>
</dbReference>
<dbReference type="InterPro" id="IPR001117">
    <property type="entry name" value="Cu-oxidase_2nd"/>
</dbReference>
<evidence type="ECO:0000256" key="3">
    <source>
        <dbReference type="ARBA" id="ARBA00010609"/>
    </source>
</evidence>
<dbReference type="InterPro" id="IPR005225">
    <property type="entry name" value="Small_GTP-bd"/>
</dbReference>
<accession>A0AAV1QUB7</accession>
<dbReference type="SMART" id="SM00173">
    <property type="entry name" value="RAS"/>
    <property type="match status" value="1"/>
</dbReference>
<evidence type="ECO:0000256" key="13">
    <source>
        <dbReference type="ARBA" id="ARBA00060176"/>
    </source>
</evidence>
<dbReference type="AlphaFoldDB" id="A0AAV1QUB7"/>
<dbReference type="PROSITE" id="PS51419">
    <property type="entry name" value="RAB"/>
    <property type="match status" value="1"/>
</dbReference>
<dbReference type="InterPro" id="IPR045087">
    <property type="entry name" value="Cu-oxidase_fam"/>
</dbReference>
<dbReference type="SMART" id="SM00176">
    <property type="entry name" value="RAN"/>
    <property type="match status" value="1"/>
</dbReference>
<feature type="domain" description="Plastocyanin-like" evidence="15">
    <location>
        <begin position="771"/>
        <end position="907"/>
    </location>
</feature>
<dbReference type="EMBL" id="CAWUPB010000850">
    <property type="protein sequence ID" value="CAK7325377.1"/>
    <property type="molecule type" value="Genomic_DNA"/>
</dbReference>
<evidence type="ECO:0000256" key="1">
    <source>
        <dbReference type="ARBA" id="ARBA00004342"/>
    </source>
</evidence>
<comment type="function">
    <text evidence="13">Intracellular vesicle trafficking and protein transport.</text>
</comment>
<dbReference type="InterPro" id="IPR027417">
    <property type="entry name" value="P-loop_NTPase"/>
</dbReference>
<gene>
    <name evidence="17" type="ORF">DCAF_LOCUS3051</name>
</gene>
<dbReference type="Gene3D" id="2.60.40.420">
    <property type="entry name" value="Cupredoxins - blue copper proteins"/>
    <property type="match status" value="3"/>
</dbReference>
<dbReference type="Proteomes" id="UP001314170">
    <property type="component" value="Unassembled WGS sequence"/>
</dbReference>
<dbReference type="GO" id="GO:0015031">
    <property type="term" value="P:protein transport"/>
    <property type="evidence" value="ECO:0007669"/>
    <property type="project" value="UniProtKB-KW"/>
</dbReference>
<evidence type="ECO:0000256" key="2">
    <source>
        <dbReference type="ARBA" id="ARBA00006270"/>
    </source>
</evidence>
<evidence type="ECO:0000256" key="7">
    <source>
        <dbReference type="ARBA" id="ARBA00022927"/>
    </source>
</evidence>
<evidence type="ECO:0000256" key="12">
    <source>
        <dbReference type="ARBA" id="ARBA00023289"/>
    </source>
</evidence>
<name>A0AAV1QUB7_9ROSI</name>
<dbReference type="GO" id="GO:0005525">
    <property type="term" value="F:GTP binding"/>
    <property type="evidence" value="ECO:0007669"/>
    <property type="project" value="UniProtKB-KW"/>
</dbReference>
<evidence type="ECO:0000259" key="16">
    <source>
        <dbReference type="Pfam" id="PF07732"/>
    </source>
</evidence>
<dbReference type="InterPro" id="IPR001806">
    <property type="entry name" value="Small_GTPase"/>
</dbReference>
<feature type="domain" description="Plastocyanin-like" evidence="16">
    <location>
        <begin position="422"/>
        <end position="529"/>
    </location>
</feature>
<evidence type="ECO:0000256" key="11">
    <source>
        <dbReference type="ARBA" id="ARBA00023288"/>
    </source>
</evidence>
<comment type="similarity">
    <text evidence="3">Belongs to the multicopper oxidase family.</text>
</comment>
<dbReference type="SMART" id="SM00177">
    <property type="entry name" value="ARF"/>
    <property type="match status" value="1"/>
</dbReference>
<keyword evidence="6" id="KW-0547">Nucleotide-binding</keyword>
<dbReference type="PROSITE" id="PS51421">
    <property type="entry name" value="RAS"/>
    <property type="match status" value="1"/>
</dbReference>
<keyword evidence="4" id="KW-0813">Transport</keyword>
<dbReference type="SUPFAM" id="SSF49503">
    <property type="entry name" value="Cupredoxins"/>
    <property type="match status" value="3"/>
</dbReference>
<comment type="caution">
    <text evidence="17">The sequence shown here is derived from an EMBL/GenBank/DDBJ whole genome shotgun (WGS) entry which is preliminary data.</text>
</comment>
<sequence length="945" mass="104486">MSSPSKRVKDDASLSSSVLSMWLCRQILLIGDSGVGKSSLLLSFISNSVRDLSPTIGVDFKIKKLTVGGKRLKLTIWDTAGQERFGTLISSYYRGAHGIILVYDVTRRETFENLSDIWAKEVELYSTNNDCIKILVGNKVDRDSERAVSREEGMALAQEHKCSFLECSAKTSENVLQCFKELTLQMLEVPSLLENGSVVVKQQIMKEKQVHQATRGGGRGGKSIEGELVLMETGWPDLLEFFLEDLLSCLISILCPNRRCNMDRKVDIYVPLELNWHPHSPFQGGEVLGSRIRAPLRKNALLKAENKNVVITVFISACHAGRDVFAVPQGITMTIHNSGEEEMGRPPMGMECVKEIEIKQLAHSLASVNLATWVGQNKAAGINTILMRLTVSATLLVVFLARASGIDIFLEWNVALDNTIRPVAVEQPVITINGMFPGPLINATTNDFIHVNVFNKMDEPLLFTWNGIQQRLNSWQDGVSATNCPILPGTNWTYAFQTKDQIGSYFYFPSINFLKAAGGFGPIRVNNRNVIAVPFPKPEAEFDLLIGDWFYDSYNKTRSLMETMADAVTPDVILTNGKGPYGHSSSKAYESFTVTKGKTYRFRISNVGSAFSFNFRIQNHTMVLVETEGSYTNQITLDSLDVHVGQSYSVLVTADQNEADYYFVASPLLLNTSSSSGFDGAGVLHYSNSPAPVNGPLPGGPDPFDLDSSVNQARSIRWNLTAGAARPNRQGAFNVTNITLSQTFILDGLMAEIEGSQRYAVNNVSYYTLNTPLKLADHFVNGSGVYQLDWFPVNSVNSKASYGVSVVTGVHKGWIELVFVNSLNTIDAWHLDGFGFYVVGFGNGFWGPEARKDYNIFDPVVRSTVQVYPNGWTAVYAFLDNPGMWNLRSQSLKNWYLGQELYIRVFDPDPNPAKERPPPSNLLLCGIFAPDSESPASEPVPVPSA</sequence>
<dbReference type="InterPro" id="IPR011707">
    <property type="entry name" value="Cu-oxidase-like_N"/>
</dbReference>
<protein>
    <submittedName>
        <fullName evidence="17">Uncharacterized protein</fullName>
    </submittedName>
</protein>
<reference evidence="17 18" key="1">
    <citation type="submission" date="2024-01" db="EMBL/GenBank/DDBJ databases">
        <authorList>
            <person name="Waweru B."/>
        </authorList>
    </citation>
    <scope>NUCLEOTIDE SEQUENCE [LARGE SCALE GENOMIC DNA]</scope>
</reference>
<evidence type="ECO:0000313" key="17">
    <source>
        <dbReference type="EMBL" id="CAK7325377.1"/>
    </source>
</evidence>
<dbReference type="Gene3D" id="3.40.50.300">
    <property type="entry name" value="P-loop containing nucleotide triphosphate hydrolases"/>
    <property type="match status" value="1"/>
</dbReference>
<comment type="similarity">
    <text evidence="2">Belongs to the small GTPase superfamily. Rab family.</text>
</comment>
<evidence type="ECO:0000256" key="9">
    <source>
        <dbReference type="ARBA" id="ARBA00023136"/>
    </source>
</evidence>
<dbReference type="PANTHER" id="PTHR11709">
    <property type="entry name" value="MULTI-COPPER OXIDASE"/>
    <property type="match status" value="1"/>
</dbReference>
<dbReference type="Pfam" id="PF00071">
    <property type="entry name" value="Ras"/>
    <property type="match status" value="1"/>
</dbReference>
<dbReference type="Pfam" id="PF00394">
    <property type="entry name" value="Cu-oxidase"/>
    <property type="match status" value="1"/>
</dbReference>
<comment type="subcellular location">
    <subcellularLocation>
        <location evidence="1">Cell membrane</location>
        <topology evidence="1">Lipid-anchor</topology>
        <orientation evidence="1">Cytoplasmic side</orientation>
    </subcellularLocation>
</comment>
<evidence type="ECO:0000256" key="8">
    <source>
        <dbReference type="ARBA" id="ARBA00023134"/>
    </source>
</evidence>
<dbReference type="SMART" id="SM00174">
    <property type="entry name" value="RHO"/>
    <property type="match status" value="1"/>
</dbReference>
<evidence type="ECO:0000256" key="4">
    <source>
        <dbReference type="ARBA" id="ARBA00022448"/>
    </source>
</evidence>
<dbReference type="FunFam" id="3.40.50.300:FF:000456">
    <property type="entry name" value="Ras-related protein RABC1"/>
    <property type="match status" value="1"/>
</dbReference>
<keyword evidence="5" id="KW-1003">Cell membrane</keyword>
<keyword evidence="18" id="KW-1185">Reference proteome</keyword>
<evidence type="ECO:0000313" key="18">
    <source>
        <dbReference type="Proteomes" id="UP001314170"/>
    </source>
</evidence>
<dbReference type="PANTHER" id="PTHR11709:SF311">
    <property type="entry name" value="MONOCOPPER OXIDASE-LIKE PROTEIN SKU5"/>
    <property type="match status" value="1"/>
</dbReference>
<dbReference type="SUPFAM" id="SSF52540">
    <property type="entry name" value="P-loop containing nucleoside triphosphate hydrolases"/>
    <property type="match status" value="1"/>
</dbReference>
<organism evidence="17 18">
    <name type="scientific">Dovyalis caffra</name>
    <dbReference type="NCBI Taxonomy" id="77055"/>
    <lineage>
        <taxon>Eukaryota</taxon>
        <taxon>Viridiplantae</taxon>
        <taxon>Streptophyta</taxon>
        <taxon>Embryophyta</taxon>
        <taxon>Tracheophyta</taxon>
        <taxon>Spermatophyta</taxon>
        <taxon>Magnoliopsida</taxon>
        <taxon>eudicotyledons</taxon>
        <taxon>Gunneridae</taxon>
        <taxon>Pentapetalae</taxon>
        <taxon>rosids</taxon>
        <taxon>fabids</taxon>
        <taxon>Malpighiales</taxon>
        <taxon>Salicaceae</taxon>
        <taxon>Flacourtieae</taxon>
        <taxon>Dovyalis</taxon>
    </lineage>
</organism>